<gene>
    <name evidence="1" type="ORF">IEI95_014005</name>
</gene>
<evidence type="ECO:0008006" key="3">
    <source>
        <dbReference type="Google" id="ProtNLM"/>
    </source>
</evidence>
<dbReference type="Proteomes" id="UP000655037">
    <property type="component" value="Unassembled WGS sequence"/>
</dbReference>
<dbReference type="RefSeq" id="WP_156534696.1">
    <property type="nucleotide sequence ID" value="NZ_JACXXJ020000005.1"/>
</dbReference>
<proteinExistence type="predicted"/>
<dbReference type="EMBL" id="JACXXJ020000005">
    <property type="protein sequence ID" value="MBF2715329.1"/>
    <property type="molecule type" value="Genomic_DNA"/>
</dbReference>
<dbReference type="PANTHER" id="PTHR36931:SF1">
    <property type="entry name" value="UPF0153 PROTEIN YEIW"/>
    <property type="match status" value="1"/>
</dbReference>
<dbReference type="PANTHER" id="PTHR36931">
    <property type="entry name" value="UPF0153 PROTEIN YEIW"/>
    <property type="match status" value="1"/>
</dbReference>
<reference evidence="1" key="1">
    <citation type="submission" date="2020-11" db="EMBL/GenBank/DDBJ databases">
        <title>Agrobacterium vitis strain K377 genome.</title>
        <authorList>
            <person name="Xi H."/>
        </authorList>
    </citation>
    <scope>NUCLEOTIDE SEQUENCE</scope>
    <source>
        <strain evidence="1">K377</strain>
    </source>
</reference>
<sequence>MSVEIPSAPTALPDRTCGTCTLCCRLPDIDALAKPANIWCTHCTAGKGCTIYPERPQLCRDFLCLWMTSDSLGPEWEPATANMMVYTQGPQVTVLVDPAFPQVWRNEPYASAMRRWAADAETTGGYVIVFVGEDVVKIDAGKTLAG</sequence>
<protein>
    <recommendedName>
        <fullName evidence="3">Zinc/iron-chelating domain-containing protein</fullName>
    </recommendedName>
</protein>
<comment type="caution">
    <text evidence="1">The sequence shown here is derived from an EMBL/GenBank/DDBJ whole genome shotgun (WGS) entry which is preliminary data.</text>
</comment>
<dbReference type="InterPro" id="IPR052572">
    <property type="entry name" value="UPF0153_domain"/>
</dbReference>
<evidence type="ECO:0000313" key="2">
    <source>
        <dbReference type="Proteomes" id="UP000655037"/>
    </source>
</evidence>
<dbReference type="AlphaFoldDB" id="A0AAE2RDB8"/>
<name>A0AAE2RDB8_AGRVI</name>
<organism evidence="1 2">
    <name type="scientific">Agrobacterium vitis</name>
    <name type="common">Rhizobium vitis</name>
    <dbReference type="NCBI Taxonomy" id="373"/>
    <lineage>
        <taxon>Bacteria</taxon>
        <taxon>Pseudomonadati</taxon>
        <taxon>Pseudomonadota</taxon>
        <taxon>Alphaproteobacteria</taxon>
        <taxon>Hyphomicrobiales</taxon>
        <taxon>Rhizobiaceae</taxon>
        <taxon>Rhizobium/Agrobacterium group</taxon>
        <taxon>Agrobacterium</taxon>
    </lineage>
</organism>
<accession>A0AAE2RDB8</accession>
<evidence type="ECO:0000313" key="1">
    <source>
        <dbReference type="EMBL" id="MBF2715329.1"/>
    </source>
</evidence>